<feature type="domain" description="G" evidence="2">
    <location>
        <begin position="187"/>
        <end position="299"/>
    </location>
</feature>
<dbReference type="AlphaFoldDB" id="A0A385D7C8"/>
<dbReference type="Pfam" id="PF01926">
    <property type="entry name" value="MMR_HSR1"/>
    <property type="match status" value="1"/>
</dbReference>
<dbReference type="InterPro" id="IPR006073">
    <property type="entry name" value="GTP-bd"/>
</dbReference>
<dbReference type="GO" id="GO:0005525">
    <property type="term" value="F:GTP binding"/>
    <property type="evidence" value="ECO:0007669"/>
    <property type="project" value="InterPro"/>
</dbReference>
<reference evidence="3 4" key="1">
    <citation type="submission" date="2018-08" db="EMBL/GenBank/DDBJ databases">
        <authorList>
            <person name="Ferrada E.E."/>
            <person name="Latorre B.A."/>
        </authorList>
    </citation>
    <scope>NUCLEOTIDE SEQUENCE [LARGE SCALE GENOMIC DNA]</scope>
    <source>
        <strain evidence="3 4">VK-A60T</strain>
    </source>
</reference>
<proteinExistence type="predicted"/>
<organism evidence="3 4">
    <name type="scientific">Streptomyces koyangensis</name>
    <dbReference type="NCBI Taxonomy" id="188770"/>
    <lineage>
        <taxon>Bacteria</taxon>
        <taxon>Bacillati</taxon>
        <taxon>Actinomycetota</taxon>
        <taxon>Actinomycetes</taxon>
        <taxon>Kitasatosporales</taxon>
        <taxon>Streptomycetaceae</taxon>
        <taxon>Streptomyces</taxon>
        <taxon>Streptomyces aurantiacus group</taxon>
    </lineage>
</organism>
<accession>A0A385D7C8</accession>
<dbReference type="Gene3D" id="3.40.50.300">
    <property type="entry name" value="P-loop containing nucleotide triphosphate hydrolases"/>
    <property type="match status" value="1"/>
</dbReference>
<gene>
    <name evidence="3" type="ORF">D0C37_06430</name>
</gene>
<dbReference type="EMBL" id="CP031742">
    <property type="protein sequence ID" value="AXQ54272.1"/>
    <property type="molecule type" value="Genomic_DNA"/>
</dbReference>
<feature type="compositionally biased region" description="Low complexity" evidence="1">
    <location>
        <begin position="25"/>
        <end position="47"/>
    </location>
</feature>
<feature type="compositionally biased region" description="Polar residues" evidence="1">
    <location>
        <begin position="104"/>
        <end position="118"/>
    </location>
</feature>
<evidence type="ECO:0000313" key="4">
    <source>
        <dbReference type="Proteomes" id="UP000259636"/>
    </source>
</evidence>
<dbReference type="InterPro" id="IPR027417">
    <property type="entry name" value="P-loop_NTPase"/>
</dbReference>
<dbReference type="KEGG" id="sky:D0C37_06430"/>
<protein>
    <recommendedName>
        <fullName evidence="2">G domain-containing protein</fullName>
    </recommendedName>
</protein>
<evidence type="ECO:0000313" key="3">
    <source>
        <dbReference type="EMBL" id="AXQ54272.1"/>
    </source>
</evidence>
<evidence type="ECO:0000256" key="1">
    <source>
        <dbReference type="SAM" id="MobiDB-lite"/>
    </source>
</evidence>
<evidence type="ECO:0000259" key="2">
    <source>
        <dbReference type="Pfam" id="PF01926"/>
    </source>
</evidence>
<sequence>MTCSTDLWHGRLVSPMTRRLRSMPGSRRGPQTSGSRGSGSSDSAGCGRPCGPPSTRSTSSWRAGSWLSREGTRRRSVGHVGHRESNFVSGPTRPASRACGRVCGTSSWTSSPNGSRSARISDGSAPSKEPKGTQMADGGPVDAPTIDGGRSALVLALAARAEEVLGAHPRTRALTTSLPRADTSPLRIALLGPYSAGKSTLVAALLRLPSADIVDLVDAAPKTHEATSYEWNGATLVDLPGTLSGVDGHADAARGGVRGADALMIVTTSELPGEAETRTILRALDADGFADRSVVVVNKMNAENSDRDVVLDEIRGRLGPFADRVPIVPTDARDYIDALHDPTLPPDQRQWLVAESGIDALAAELRRMTAPGVSGVRPEAQAFELLRVLADAERQWVLDGEELDAAESAKKVEESIYRTKERALSALLRGSEVVASRITTAGDRAAAGVSEKDGAVPDRVTRAVQEQLERASNEFDASFSSSVRTAFDALVAEYGTGVPEPESWGNDLEARETTFDGSPDGTPPLTQGVKEAAKKAAKVGTEKAGEWIGKIADGGIGPGSAASAVVEKLSKNRVGRKILDAGGKVTNGAEKFKPWGKTKAAGKVAGTARKVQWVLAVTGPLMDLTSVAQDQSKWMALNKRRKQIKDHFDEKAREQRTALTDAGERYLSEWITEVERSLSGLTKRGSDIKAEREAALTAIKGLRDEAEKLVGPTR</sequence>
<dbReference type="SUPFAM" id="SSF52540">
    <property type="entry name" value="P-loop containing nucleoside triphosphate hydrolases"/>
    <property type="match status" value="1"/>
</dbReference>
<dbReference type="Proteomes" id="UP000259636">
    <property type="component" value="Chromosome"/>
</dbReference>
<name>A0A385D7C8_9ACTN</name>
<feature type="region of interest" description="Disordered" evidence="1">
    <location>
        <begin position="15"/>
        <end position="145"/>
    </location>
</feature>